<gene>
    <name evidence="1" type="primary">gph_1</name>
    <name evidence="1" type="ORF">ERS852448_01583</name>
</gene>
<sequence>MKKAVIFDMDGTLWDSVDEIVESWNKTCPEMHIRREQLIGLMGKTMDCFARELLPEYEMDQAMEIIHACERDENEYLSHVGATLYGDVRKVFERLRGMGYEIGIVSNCQAGYIEVFLEYYHLGDLVADIECYGNTQQQKDVNLKALIERNHYETYYYLGDTQGDYNACQKAGVPFLFAAYGFGRVDAKVPQVESLEQLPEVMKYL</sequence>
<accession>A0A173TMM2</accession>
<dbReference type="InterPro" id="IPR023214">
    <property type="entry name" value="HAD_sf"/>
</dbReference>
<organism evidence="1 2">
    <name type="scientific">Eubacterium ramulus</name>
    <dbReference type="NCBI Taxonomy" id="39490"/>
    <lineage>
        <taxon>Bacteria</taxon>
        <taxon>Bacillati</taxon>
        <taxon>Bacillota</taxon>
        <taxon>Clostridia</taxon>
        <taxon>Eubacteriales</taxon>
        <taxon>Eubacteriaceae</taxon>
        <taxon>Eubacterium</taxon>
    </lineage>
</organism>
<dbReference type="SUPFAM" id="SSF56784">
    <property type="entry name" value="HAD-like"/>
    <property type="match status" value="1"/>
</dbReference>
<dbReference type="NCBIfam" id="TIGR01549">
    <property type="entry name" value="HAD-SF-IA-v1"/>
    <property type="match status" value="1"/>
</dbReference>
<proteinExistence type="predicted"/>
<dbReference type="SFLD" id="SFLDS00003">
    <property type="entry name" value="Haloacid_Dehalogenase"/>
    <property type="match status" value="1"/>
</dbReference>
<dbReference type="Gene3D" id="3.40.50.1000">
    <property type="entry name" value="HAD superfamily/HAD-like"/>
    <property type="match status" value="1"/>
</dbReference>
<dbReference type="SFLD" id="SFLDG01129">
    <property type="entry name" value="C1.5:_HAD__Beta-PGM__Phosphata"/>
    <property type="match status" value="1"/>
</dbReference>
<name>A0A173TMM2_EUBRA</name>
<dbReference type="RefSeq" id="WP_055290243.1">
    <property type="nucleotide sequence ID" value="NZ_CP173382.1"/>
</dbReference>
<dbReference type="InterPro" id="IPR041492">
    <property type="entry name" value="HAD_2"/>
</dbReference>
<dbReference type="GO" id="GO:0008967">
    <property type="term" value="F:phosphoglycolate phosphatase activity"/>
    <property type="evidence" value="ECO:0007669"/>
    <property type="project" value="UniProtKB-EC"/>
</dbReference>
<dbReference type="InterPro" id="IPR036412">
    <property type="entry name" value="HAD-like_sf"/>
</dbReference>
<dbReference type="EMBL" id="CYYA01000009">
    <property type="protein sequence ID" value="CUN03794.1"/>
    <property type="molecule type" value="Genomic_DNA"/>
</dbReference>
<reference evidence="1 2" key="1">
    <citation type="submission" date="2015-09" db="EMBL/GenBank/DDBJ databases">
        <authorList>
            <consortium name="Pathogen Informatics"/>
        </authorList>
    </citation>
    <scope>NUCLEOTIDE SEQUENCE [LARGE SCALE GENOMIC DNA]</scope>
    <source>
        <strain evidence="1 2">2789STDY5608891</strain>
    </source>
</reference>
<dbReference type="Pfam" id="PF13419">
    <property type="entry name" value="HAD_2"/>
    <property type="match status" value="1"/>
</dbReference>
<dbReference type="AlphaFoldDB" id="A0A173TMM2"/>
<dbReference type="GeneID" id="97391549"/>
<dbReference type="InterPro" id="IPR006439">
    <property type="entry name" value="HAD-SF_hydro_IA"/>
</dbReference>
<protein>
    <submittedName>
        <fullName evidence="1">Phosphoglycolate phosphatase</fullName>
        <ecNumber evidence="1">3.1.3.18</ecNumber>
    </submittedName>
</protein>
<dbReference type="InterPro" id="IPR023198">
    <property type="entry name" value="PGP-like_dom2"/>
</dbReference>
<dbReference type="STRING" id="39490.ERS852448_01583"/>
<keyword evidence="1" id="KW-0378">Hydrolase</keyword>
<evidence type="ECO:0000313" key="1">
    <source>
        <dbReference type="EMBL" id="CUN03794.1"/>
    </source>
</evidence>
<dbReference type="Proteomes" id="UP000095492">
    <property type="component" value="Unassembled WGS sequence"/>
</dbReference>
<dbReference type="InterPro" id="IPR050155">
    <property type="entry name" value="HAD-like_hydrolase_sf"/>
</dbReference>
<dbReference type="GO" id="GO:0006281">
    <property type="term" value="P:DNA repair"/>
    <property type="evidence" value="ECO:0007669"/>
    <property type="project" value="TreeGrafter"/>
</dbReference>
<dbReference type="Gene3D" id="1.10.150.240">
    <property type="entry name" value="Putative phosphatase, domain 2"/>
    <property type="match status" value="1"/>
</dbReference>
<evidence type="ECO:0000313" key="2">
    <source>
        <dbReference type="Proteomes" id="UP000095492"/>
    </source>
</evidence>
<dbReference type="OrthoDB" id="9788129at2"/>
<dbReference type="PANTHER" id="PTHR43434:SF1">
    <property type="entry name" value="PHOSPHOGLYCOLATE PHOSPHATASE"/>
    <property type="match status" value="1"/>
</dbReference>
<dbReference type="EC" id="3.1.3.18" evidence="1"/>
<dbReference type="PANTHER" id="PTHR43434">
    <property type="entry name" value="PHOSPHOGLYCOLATE PHOSPHATASE"/>
    <property type="match status" value="1"/>
</dbReference>